<protein>
    <recommendedName>
        <fullName evidence="1">KY-like immunoglobulin-like domain-containing protein</fullName>
    </recommendedName>
</protein>
<evidence type="ECO:0000313" key="2">
    <source>
        <dbReference type="EMBL" id="VDN15171.1"/>
    </source>
</evidence>
<accession>A0A3P7MB95</accession>
<dbReference type="OrthoDB" id="6129702at2759"/>
<dbReference type="Proteomes" id="UP000281553">
    <property type="component" value="Unassembled WGS sequence"/>
</dbReference>
<dbReference type="Pfam" id="PF23265">
    <property type="entry name" value="Ig-like_KY"/>
    <property type="match status" value="1"/>
</dbReference>
<sequence>MHRKQVYFILRFPRTGFFKLQLYALPAKDREHSLPSVYNYLIEAI</sequence>
<dbReference type="InterPro" id="IPR056564">
    <property type="entry name" value="Ig-like_KY"/>
</dbReference>
<evidence type="ECO:0000259" key="1">
    <source>
        <dbReference type="Pfam" id="PF23265"/>
    </source>
</evidence>
<proteinExistence type="predicted"/>
<name>A0A3P7MB95_DIBLA</name>
<organism evidence="2 3">
    <name type="scientific">Dibothriocephalus latus</name>
    <name type="common">Fish tapeworm</name>
    <name type="synonym">Diphyllobothrium latum</name>
    <dbReference type="NCBI Taxonomy" id="60516"/>
    <lineage>
        <taxon>Eukaryota</taxon>
        <taxon>Metazoa</taxon>
        <taxon>Spiralia</taxon>
        <taxon>Lophotrochozoa</taxon>
        <taxon>Platyhelminthes</taxon>
        <taxon>Cestoda</taxon>
        <taxon>Eucestoda</taxon>
        <taxon>Diphyllobothriidea</taxon>
        <taxon>Diphyllobothriidae</taxon>
        <taxon>Dibothriocephalus</taxon>
    </lineage>
</organism>
<reference evidence="2 3" key="1">
    <citation type="submission" date="2018-11" db="EMBL/GenBank/DDBJ databases">
        <authorList>
            <consortium name="Pathogen Informatics"/>
        </authorList>
    </citation>
    <scope>NUCLEOTIDE SEQUENCE [LARGE SCALE GENOMIC DNA]</scope>
</reference>
<keyword evidence="3" id="KW-1185">Reference proteome</keyword>
<feature type="domain" description="KY-like immunoglobulin-like" evidence="1">
    <location>
        <begin position="2"/>
        <end position="43"/>
    </location>
</feature>
<evidence type="ECO:0000313" key="3">
    <source>
        <dbReference type="Proteomes" id="UP000281553"/>
    </source>
</evidence>
<dbReference type="AlphaFoldDB" id="A0A3P7MB95"/>
<gene>
    <name evidence="2" type="ORF">DILT_LOCUS11002</name>
</gene>
<dbReference type="EMBL" id="UYRU01061653">
    <property type="protein sequence ID" value="VDN15171.1"/>
    <property type="molecule type" value="Genomic_DNA"/>
</dbReference>